<accession>A0ACC1LWX2</accession>
<name>A0ACC1LWX2_9FUNG</name>
<feature type="non-terminal residue" evidence="1">
    <location>
        <position position="1"/>
    </location>
</feature>
<reference evidence="1" key="1">
    <citation type="submission" date="2022-07" db="EMBL/GenBank/DDBJ databases">
        <title>Phylogenomic reconstructions and comparative analyses of Kickxellomycotina fungi.</title>
        <authorList>
            <person name="Reynolds N.K."/>
            <person name="Stajich J.E."/>
            <person name="Barry K."/>
            <person name="Grigoriev I.V."/>
            <person name="Crous P."/>
            <person name="Smith M.E."/>
        </authorList>
    </citation>
    <scope>NUCLEOTIDE SEQUENCE</scope>
    <source>
        <strain evidence="1">CBS 190363</strain>
    </source>
</reference>
<evidence type="ECO:0000313" key="1">
    <source>
        <dbReference type="EMBL" id="KAJ2885787.1"/>
    </source>
</evidence>
<dbReference type="Proteomes" id="UP001139981">
    <property type="component" value="Unassembled WGS sequence"/>
</dbReference>
<comment type="caution">
    <text evidence="1">The sequence shown here is derived from an EMBL/GenBank/DDBJ whole genome shotgun (WGS) entry which is preliminary data.</text>
</comment>
<keyword evidence="2" id="KW-1185">Reference proteome</keyword>
<organism evidence="1 2">
    <name type="scientific">Coemansia aciculifera</name>
    <dbReference type="NCBI Taxonomy" id="417176"/>
    <lineage>
        <taxon>Eukaryota</taxon>
        <taxon>Fungi</taxon>
        <taxon>Fungi incertae sedis</taxon>
        <taxon>Zoopagomycota</taxon>
        <taxon>Kickxellomycotina</taxon>
        <taxon>Kickxellomycetes</taxon>
        <taxon>Kickxellales</taxon>
        <taxon>Kickxellaceae</taxon>
        <taxon>Coemansia</taxon>
    </lineage>
</organism>
<dbReference type="EMBL" id="JANBVB010002386">
    <property type="protein sequence ID" value="KAJ2885787.1"/>
    <property type="molecule type" value="Genomic_DNA"/>
</dbReference>
<evidence type="ECO:0000313" key="2">
    <source>
        <dbReference type="Proteomes" id="UP001139981"/>
    </source>
</evidence>
<protein>
    <submittedName>
        <fullName evidence="1">Uncharacterized protein</fullName>
    </submittedName>
</protein>
<sequence length="92" mass="10452">AKAFLDANMKADKGVVESDKDHVKLRAIKLDDSRIKSEVEILETEVLPFVPASHLHWGIWGLLQACSSDIEFDYVAYAAQRLSLFLRMVDEF</sequence>
<proteinExistence type="predicted"/>
<gene>
    <name evidence="1" type="ORF">IWW38_005288</name>
</gene>